<name>A0ACC0UXP5_9HYPO</name>
<gene>
    <name evidence="1" type="ORF">N3K66_005374</name>
</gene>
<organism evidence="1 2">
    <name type="scientific">Trichothecium roseum</name>
    <dbReference type="NCBI Taxonomy" id="47278"/>
    <lineage>
        <taxon>Eukaryota</taxon>
        <taxon>Fungi</taxon>
        <taxon>Dikarya</taxon>
        <taxon>Ascomycota</taxon>
        <taxon>Pezizomycotina</taxon>
        <taxon>Sordariomycetes</taxon>
        <taxon>Hypocreomycetidae</taxon>
        <taxon>Hypocreales</taxon>
        <taxon>Hypocreales incertae sedis</taxon>
        <taxon>Trichothecium</taxon>
    </lineage>
</organism>
<accession>A0ACC0UXP5</accession>
<protein>
    <submittedName>
        <fullName evidence="1">Uncharacterized protein</fullName>
    </submittedName>
</protein>
<comment type="caution">
    <text evidence="1">The sequence shown here is derived from an EMBL/GenBank/DDBJ whole genome shotgun (WGS) entry which is preliminary data.</text>
</comment>
<dbReference type="Proteomes" id="UP001163324">
    <property type="component" value="Chromosome 5"/>
</dbReference>
<proteinExistence type="predicted"/>
<sequence>MAPTFLIIGATGNTGRSTVSTLSRLIQQNPSYAQHRILALTRTPSSPAAQHLATLPGVQVVEKAWAEITPSWLREHAVERAFVASHIQPSHFAEETTFLVAALAAGVRYVVRVSTSASNVRPDTPVYYARMHWAVEAMLSTPEFASLKWTALQPNAFTPLYLWTASDFVKEVRATGKQPGPLRLMAAEDVPVAPVHPDDIGEVAAHLLADDDFAAHDQARYVLNGPEDIDGQYILKLVEDAIGAKVENVVYKDMSLVESMVAATSESPNVIGSIRYAQDTTWEGKGTTSTTSEEVRRMGLLRRTVAETFKTMIQ</sequence>
<dbReference type="EMBL" id="CM047944">
    <property type="protein sequence ID" value="KAI9898913.1"/>
    <property type="molecule type" value="Genomic_DNA"/>
</dbReference>
<reference evidence="1" key="1">
    <citation type="submission" date="2022-10" db="EMBL/GenBank/DDBJ databases">
        <title>Complete Genome of Trichothecium roseum strain YXFP-22015, a Plant Pathogen Isolated from Citrus.</title>
        <authorList>
            <person name="Wang Y."/>
            <person name="Zhu L."/>
        </authorList>
    </citation>
    <scope>NUCLEOTIDE SEQUENCE</scope>
    <source>
        <strain evidence="1">YXFP-22015</strain>
    </source>
</reference>
<keyword evidence="2" id="KW-1185">Reference proteome</keyword>
<evidence type="ECO:0000313" key="1">
    <source>
        <dbReference type="EMBL" id="KAI9898913.1"/>
    </source>
</evidence>
<evidence type="ECO:0000313" key="2">
    <source>
        <dbReference type="Proteomes" id="UP001163324"/>
    </source>
</evidence>